<comment type="caution">
    <text evidence="1">The sequence shown here is derived from an EMBL/GenBank/DDBJ whole genome shotgun (WGS) entry which is preliminary data.</text>
</comment>
<gene>
    <name evidence="1" type="ORF">F4820DRAFT_461580</name>
</gene>
<organism evidence="1 2">
    <name type="scientific">Hypoxylon rubiginosum</name>
    <dbReference type="NCBI Taxonomy" id="110542"/>
    <lineage>
        <taxon>Eukaryota</taxon>
        <taxon>Fungi</taxon>
        <taxon>Dikarya</taxon>
        <taxon>Ascomycota</taxon>
        <taxon>Pezizomycotina</taxon>
        <taxon>Sordariomycetes</taxon>
        <taxon>Xylariomycetidae</taxon>
        <taxon>Xylariales</taxon>
        <taxon>Hypoxylaceae</taxon>
        <taxon>Hypoxylon</taxon>
    </lineage>
</organism>
<evidence type="ECO:0000313" key="2">
    <source>
        <dbReference type="Proteomes" id="UP001497700"/>
    </source>
</evidence>
<reference evidence="1 2" key="1">
    <citation type="journal article" date="2022" name="New Phytol.">
        <title>Ecological generalism drives hyperdiversity of secondary metabolite gene clusters in xylarialean endophytes.</title>
        <authorList>
            <person name="Franco M.E.E."/>
            <person name="Wisecaver J.H."/>
            <person name="Arnold A.E."/>
            <person name="Ju Y.M."/>
            <person name="Slot J.C."/>
            <person name="Ahrendt S."/>
            <person name="Moore L.P."/>
            <person name="Eastman K.E."/>
            <person name="Scott K."/>
            <person name="Konkel Z."/>
            <person name="Mondo S.J."/>
            <person name="Kuo A."/>
            <person name="Hayes R.D."/>
            <person name="Haridas S."/>
            <person name="Andreopoulos B."/>
            <person name="Riley R."/>
            <person name="LaButti K."/>
            <person name="Pangilinan J."/>
            <person name="Lipzen A."/>
            <person name="Amirebrahimi M."/>
            <person name="Yan J."/>
            <person name="Adam C."/>
            <person name="Keymanesh K."/>
            <person name="Ng V."/>
            <person name="Louie K."/>
            <person name="Northen T."/>
            <person name="Drula E."/>
            <person name="Henrissat B."/>
            <person name="Hsieh H.M."/>
            <person name="Youens-Clark K."/>
            <person name="Lutzoni F."/>
            <person name="Miadlikowska J."/>
            <person name="Eastwood D.C."/>
            <person name="Hamelin R.C."/>
            <person name="Grigoriev I.V."/>
            <person name="U'Ren J.M."/>
        </authorList>
    </citation>
    <scope>NUCLEOTIDE SEQUENCE [LARGE SCALE GENOMIC DNA]</scope>
    <source>
        <strain evidence="1 2">CBS 119005</strain>
    </source>
</reference>
<name>A0ACB9YMI9_9PEZI</name>
<proteinExistence type="predicted"/>
<accession>A0ACB9YMI9</accession>
<keyword evidence="2" id="KW-1185">Reference proteome</keyword>
<dbReference type="Proteomes" id="UP001497700">
    <property type="component" value="Unassembled WGS sequence"/>
</dbReference>
<evidence type="ECO:0000313" key="1">
    <source>
        <dbReference type="EMBL" id="KAI4860616.1"/>
    </source>
</evidence>
<protein>
    <submittedName>
        <fullName evidence="1">Heterokaryon incompatibility protein-domain-containing protein</fullName>
    </submittedName>
</protein>
<dbReference type="EMBL" id="MU393580">
    <property type="protein sequence ID" value="KAI4860616.1"/>
    <property type="molecule type" value="Genomic_DNA"/>
</dbReference>
<sequence>MTQFKYDSLNLEQHAFRLVRLQQGVIEEVIRCELVHTIRDENVIPYEAVSYTWGSTEKTDAIYIQGATLDVTRNLFLILHDLRYSKVDRYLWIDAICINQDNVHERGHQVQQMKSIYSDADRVLFCVGRPTGMTRILMSSLADLQNLTRGNNWTSDDPRWNWSWEIIQDKMKSEYPHLRDSQRQGLEYLLAQSWFHRVWVLQEVGNAKAATVYCGRESIPARVFSISPQLLGVQPNSHCQAVLELMPGPLRKRSGQDKDYDLYSLLQKFSKAEAQDDRDKVYALLGLCRDSEASRFVPDYEKTVQEVIHQTISHIYPHSRLNMPECPSFRRGLIRWLVGLPD</sequence>